<evidence type="ECO:0000256" key="1">
    <source>
        <dbReference type="ARBA" id="ARBA00006499"/>
    </source>
</evidence>
<keyword evidence="4" id="KW-1185">Reference proteome</keyword>
<feature type="domain" description="Phospholipase/carboxylesterase/thioesterase" evidence="2">
    <location>
        <begin position="4"/>
        <end position="130"/>
    </location>
</feature>
<dbReference type="SUPFAM" id="SSF53474">
    <property type="entry name" value="alpha/beta-Hydrolases"/>
    <property type="match status" value="1"/>
</dbReference>
<evidence type="ECO:0000259" key="2">
    <source>
        <dbReference type="Pfam" id="PF02230"/>
    </source>
</evidence>
<keyword evidence="3" id="KW-0378">Hydrolase</keyword>
<dbReference type="EMBL" id="MU001675">
    <property type="protein sequence ID" value="KAF2459402.1"/>
    <property type="molecule type" value="Genomic_DNA"/>
</dbReference>
<dbReference type="AlphaFoldDB" id="A0A6A6P6N5"/>
<reference evidence="3" key="1">
    <citation type="journal article" date="2020" name="Stud. Mycol.">
        <title>101 Dothideomycetes genomes: a test case for predicting lifestyles and emergence of pathogens.</title>
        <authorList>
            <person name="Haridas S."/>
            <person name="Albert R."/>
            <person name="Binder M."/>
            <person name="Bloem J."/>
            <person name="Labutti K."/>
            <person name="Salamov A."/>
            <person name="Andreopoulos B."/>
            <person name="Baker S."/>
            <person name="Barry K."/>
            <person name="Bills G."/>
            <person name="Bluhm B."/>
            <person name="Cannon C."/>
            <person name="Castanera R."/>
            <person name="Culley D."/>
            <person name="Daum C."/>
            <person name="Ezra D."/>
            <person name="Gonzalez J."/>
            <person name="Henrissat B."/>
            <person name="Kuo A."/>
            <person name="Liang C."/>
            <person name="Lipzen A."/>
            <person name="Lutzoni F."/>
            <person name="Magnuson J."/>
            <person name="Mondo S."/>
            <person name="Nolan M."/>
            <person name="Ohm R."/>
            <person name="Pangilinan J."/>
            <person name="Park H.-J."/>
            <person name="Ramirez L."/>
            <person name="Alfaro M."/>
            <person name="Sun H."/>
            <person name="Tritt A."/>
            <person name="Yoshinaga Y."/>
            <person name="Zwiers L.-H."/>
            <person name="Turgeon B."/>
            <person name="Goodwin S."/>
            <person name="Spatafora J."/>
            <person name="Crous P."/>
            <person name="Grigoriev I."/>
        </authorList>
    </citation>
    <scope>NUCLEOTIDE SEQUENCE</scope>
    <source>
        <strain evidence="3">ATCC 16933</strain>
    </source>
</reference>
<dbReference type="Gene3D" id="3.40.50.1820">
    <property type="entry name" value="alpha/beta hydrolase"/>
    <property type="match status" value="1"/>
</dbReference>
<dbReference type="PANTHER" id="PTHR10655">
    <property type="entry name" value="LYSOPHOSPHOLIPASE-RELATED"/>
    <property type="match status" value="1"/>
</dbReference>
<evidence type="ECO:0000313" key="4">
    <source>
        <dbReference type="Proteomes" id="UP000799766"/>
    </source>
</evidence>
<dbReference type="InterPro" id="IPR050565">
    <property type="entry name" value="LYPA1-2/EST-like"/>
</dbReference>
<dbReference type="InterPro" id="IPR003140">
    <property type="entry name" value="PLipase/COase/thioEstase"/>
</dbReference>
<dbReference type="OrthoDB" id="2418081at2759"/>
<organism evidence="3 4">
    <name type="scientific">Lineolata rhizophorae</name>
    <dbReference type="NCBI Taxonomy" id="578093"/>
    <lineage>
        <taxon>Eukaryota</taxon>
        <taxon>Fungi</taxon>
        <taxon>Dikarya</taxon>
        <taxon>Ascomycota</taxon>
        <taxon>Pezizomycotina</taxon>
        <taxon>Dothideomycetes</taxon>
        <taxon>Dothideomycetes incertae sedis</taxon>
        <taxon>Lineolatales</taxon>
        <taxon>Lineolataceae</taxon>
        <taxon>Lineolata</taxon>
    </lineage>
</organism>
<dbReference type="Pfam" id="PF02230">
    <property type="entry name" value="Abhydrolase_2"/>
    <property type="match status" value="1"/>
</dbReference>
<dbReference type="PANTHER" id="PTHR10655:SF63">
    <property type="entry name" value="PHOSPHOLIPASE_CARBOXYLESTERASE_THIOESTERASE DOMAIN-CONTAINING PROTEIN"/>
    <property type="match status" value="1"/>
</dbReference>
<name>A0A6A6P6N5_9PEZI</name>
<dbReference type="InterPro" id="IPR029058">
    <property type="entry name" value="AB_hydrolase_fold"/>
</dbReference>
<dbReference type="GO" id="GO:0005737">
    <property type="term" value="C:cytoplasm"/>
    <property type="evidence" value="ECO:0007669"/>
    <property type="project" value="TreeGrafter"/>
</dbReference>
<comment type="similarity">
    <text evidence="1">Belongs to the AB hydrolase superfamily. AB hydrolase 2 family.</text>
</comment>
<protein>
    <submittedName>
        <fullName evidence="3">Alpha/Beta hydrolase protein</fullName>
    </submittedName>
</protein>
<evidence type="ECO:0000313" key="3">
    <source>
        <dbReference type="EMBL" id="KAF2459402.1"/>
    </source>
</evidence>
<dbReference type="Proteomes" id="UP000799766">
    <property type="component" value="Unassembled WGS sequence"/>
</dbReference>
<dbReference type="GO" id="GO:0008474">
    <property type="term" value="F:palmitoyl-(protein) hydrolase activity"/>
    <property type="evidence" value="ECO:0007669"/>
    <property type="project" value="TreeGrafter"/>
</dbReference>
<sequence length="134" mass="14832">MSIQNVIEKEALEVPLDYIILAGISQGCATAIYTLLGGNIQLGGFIGLSGWLPRGIEAVERMEVNEEALKTPVFLFHSKDDEVVPAAYGELLREGLDQLRMVVEWHSYEDGRHWVNEPKGVNDMTAFITKATQG</sequence>
<accession>A0A6A6P6N5</accession>
<gene>
    <name evidence="3" type="ORF">BDY21DRAFT_338157</name>
</gene>
<dbReference type="GO" id="GO:0052689">
    <property type="term" value="F:carboxylic ester hydrolase activity"/>
    <property type="evidence" value="ECO:0007669"/>
    <property type="project" value="TreeGrafter"/>
</dbReference>
<proteinExistence type="inferred from homology"/>